<proteinExistence type="predicted"/>
<feature type="coiled-coil region" evidence="1">
    <location>
        <begin position="20"/>
        <end position="149"/>
    </location>
</feature>
<organism evidence="2 3">
    <name type="scientific">Molorchus minor</name>
    <dbReference type="NCBI Taxonomy" id="1323400"/>
    <lineage>
        <taxon>Eukaryota</taxon>
        <taxon>Metazoa</taxon>
        <taxon>Ecdysozoa</taxon>
        <taxon>Arthropoda</taxon>
        <taxon>Hexapoda</taxon>
        <taxon>Insecta</taxon>
        <taxon>Pterygota</taxon>
        <taxon>Neoptera</taxon>
        <taxon>Endopterygota</taxon>
        <taxon>Coleoptera</taxon>
        <taxon>Polyphaga</taxon>
        <taxon>Cucujiformia</taxon>
        <taxon>Chrysomeloidea</taxon>
        <taxon>Cerambycidae</taxon>
        <taxon>Lamiinae</taxon>
        <taxon>Monochamini</taxon>
        <taxon>Molorchus</taxon>
    </lineage>
</organism>
<accession>A0ABQ9IWN5</accession>
<dbReference type="Proteomes" id="UP001162164">
    <property type="component" value="Unassembled WGS sequence"/>
</dbReference>
<gene>
    <name evidence="2" type="ORF">NQ317_008573</name>
</gene>
<sequence length="155" mass="18492">MKTVTRNNARTTQSDLEYKCEKLVKEKNALSDQLQEFQEAVNELQVQSQCQLEDKRQLSAVLSETQRNLSEAERKNLSLDNELHELKKLRTEENEEWEKFQNDLLTSVRVANDFKTEAQQELQRMILENKTYRERERQLKTEIDKLKGRFTLLPF</sequence>
<protein>
    <submittedName>
        <fullName evidence="2">Uncharacterized protein</fullName>
    </submittedName>
</protein>
<evidence type="ECO:0000313" key="3">
    <source>
        <dbReference type="Proteomes" id="UP001162164"/>
    </source>
</evidence>
<keyword evidence="3" id="KW-1185">Reference proteome</keyword>
<reference evidence="2" key="1">
    <citation type="journal article" date="2023" name="Insect Mol. Biol.">
        <title>Genome sequencing provides insights into the evolution of gene families encoding plant cell wall-degrading enzymes in longhorned beetles.</title>
        <authorList>
            <person name="Shin N.R."/>
            <person name="Okamura Y."/>
            <person name="Kirsch R."/>
            <person name="Pauchet Y."/>
        </authorList>
    </citation>
    <scope>NUCLEOTIDE SEQUENCE</scope>
    <source>
        <strain evidence="2">MMC_N1</strain>
    </source>
</reference>
<evidence type="ECO:0000313" key="2">
    <source>
        <dbReference type="EMBL" id="KAJ8967806.1"/>
    </source>
</evidence>
<keyword evidence="1" id="KW-0175">Coiled coil</keyword>
<comment type="caution">
    <text evidence="2">The sequence shown here is derived from an EMBL/GenBank/DDBJ whole genome shotgun (WGS) entry which is preliminary data.</text>
</comment>
<name>A0ABQ9IWN5_9CUCU</name>
<dbReference type="SUPFAM" id="SSF90257">
    <property type="entry name" value="Myosin rod fragments"/>
    <property type="match status" value="1"/>
</dbReference>
<evidence type="ECO:0000256" key="1">
    <source>
        <dbReference type="SAM" id="Coils"/>
    </source>
</evidence>
<dbReference type="EMBL" id="JAPWTJ010002130">
    <property type="protein sequence ID" value="KAJ8967806.1"/>
    <property type="molecule type" value="Genomic_DNA"/>
</dbReference>